<feature type="domain" description="Transketolase-like pyrimidine-binding" evidence="8">
    <location>
        <begin position="420"/>
        <end position="625"/>
    </location>
</feature>
<comment type="caution">
    <text evidence="9">The sequence shown here is derived from an EMBL/GenBank/DDBJ whole genome shotgun (WGS) entry which is preliminary data.</text>
</comment>
<dbReference type="InterPro" id="IPR009014">
    <property type="entry name" value="Transketo_C/PFOR_II"/>
</dbReference>
<comment type="cofactor">
    <cofactor evidence="1">
        <name>Mg(2+)</name>
        <dbReference type="ChEBI" id="CHEBI:18420"/>
    </cofactor>
</comment>
<dbReference type="InterPro" id="IPR005475">
    <property type="entry name" value="Transketolase-like_Pyr-bd"/>
</dbReference>
<dbReference type="InterPro" id="IPR051157">
    <property type="entry name" value="PDH/Transketolase"/>
</dbReference>
<evidence type="ECO:0000256" key="1">
    <source>
        <dbReference type="ARBA" id="ARBA00001946"/>
    </source>
</evidence>
<reference evidence="9 10" key="1">
    <citation type="submission" date="2024-09" db="EMBL/GenBank/DDBJ databases">
        <authorList>
            <person name="Sun Q."/>
            <person name="Mori K."/>
        </authorList>
    </citation>
    <scope>NUCLEOTIDE SEQUENCE [LARGE SCALE GENOMIC DNA]</scope>
    <source>
        <strain evidence="9 10">CCM 8543</strain>
    </source>
</reference>
<organism evidence="9 10">
    <name type="scientific">Chelativorans intermedius</name>
    <dbReference type="NCBI Taxonomy" id="515947"/>
    <lineage>
        <taxon>Bacteria</taxon>
        <taxon>Pseudomonadati</taxon>
        <taxon>Pseudomonadota</taxon>
        <taxon>Alphaproteobacteria</taxon>
        <taxon>Hyphomicrobiales</taxon>
        <taxon>Phyllobacteriaceae</taxon>
        <taxon>Chelativorans</taxon>
    </lineage>
</organism>
<keyword evidence="7" id="KW-0670">Pyruvate</keyword>
<dbReference type="Pfam" id="PF02779">
    <property type="entry name" value="Transket_pyr"/>
    <property type="match status" value="1"/>
</dbReference>
<sequence>MSALPVLEDGQQKAGWAERLEMLRALERQVLWLSTWAVHHANAIRPKRDGLKVGGHQSSSASIVSLMTALYFHALRPEDRVAVKPHASPVFHAIHYLLGRQSLDQLINFRAVGGAQSYPSRTKDAVEVDFSTGSVGLGVAATLFASLAQDMVLARDLLPAGRRPGRMVALMGDAEFDEGNIFEAVLEGWKHDLRNCWWIVDYNRQSLDGVISDQLAPKLRRLFESFGWRTKTLKYGRRLEASREGPAGEALLNWIDACPNQLYSALCFKGGAAWRERLKIDLSGTAGIGELLDAHDDEALGELMGNLGGHDLDTILDAFEKADDEQPTLFLAYTVKGYRLPLAGHKDNHAGQLTAAQVATFRDSLGIAEGQEWEPFAATRLPEPRVRAFLSSVPFAGRKPQPVAPAMPVKLIAVPEGTEMSTQEAFGKIMTALGRGGGELAERIVTTSPDVTVSTNLSGWVNRRGLFSRFKSADVFQAEKVPSTQKWQGQPDGRHFELGIAENNLFLMLSQLGLAHDFFGTRLLPVGTVYDPFINRGLDALIYACYQGSRFMLAATPSGITLAPEGGAHQSINTPLIGMAQDGLAYFEPAFADELAAIMEWGFSHMQAEDGGSVYLRLSTRPLEQPQRTLREEDKAAIVTGAYWLRRPDPGTKLAIAYCGAVAPEAIEAASAFGERAPGIGVLAITSPDRLYAGWQGACERRRNGEGEARSHVETLLGLLPRDAGIVTVQDGYPAGLAWLGSVQRNPVHALGVTCFGQSGDLTDLYREYGLDAEAVWSAAREVVGRR</sequence>
<comment type="function">
    <text evidence="3 7">Component of the pyruvate dehydrogenase (PDH) complex, that catalyzes the overall conversion of pyruvate to acetyl-CoA and CO(2).</text>
</comment>
<keyword evidence="10" id="KW-1185">Reference proteome</keyword>
<comment type="cofactor">
    <cofactor evidence="2 7">
        <name>thiamine diphosphate</name>
        <dbReference type="ChEBI" id="CHEBI:58937"/>
    </cofactor>
</comment>
<comment type="catalytic activity">
    <reaction evidence="6 7">
        <text>N(6)-[(R)-lipoyl]-L-lysyl-[protein] + pyruvate + H(+) = N(6)-[(R)-S(8)-acetyldihydrolipoyl]-L-lysyl-[protein] + CO2</text>
        <dbReference type="Rhea" id="RHEA:19189"/>
        <dbReference type="Rhea" id="RHEA-COMP:10474"/>
        <dbReference type="Rhea" id="RHEA-COMP:10478"/>
        <dbReference type="ChEBI" id="CHEBI:15361"/>
        <dbReference type="ChEBI" id="CHEBI:15378"/>
        <dbReference type="ChEBI" id="CHEBI:16526"/>
        <dbReference type="ChEBI" id="CHEBI:83099"/>
        <dbReference type="ChEBI" id="CHEBI:83111"/>
        <dbReference type="EC" id="1.2.4.1"/>
    </reaction>
</comment>
<dbReference type="Gene3D" id="3.40.50.970">
    <property type="match status" value="2"/>
</dbReference>
<protein>
    <recommendedName>
        <fullName evidence="5 7">Pyruvate dehydrogenase E1 component</fullName>
        <ecNumber evidence="7">1.2.4.1</ecNumber>
    </recommendedName>
</protein>
<comment type="similarity">
    <text evidence="4">Belongs to the transketolase family.</text>
</comment>
<name>A0ABV6DAV4_9HYPH</name>
<dbReference type="InterPro" id="IPR005474">
    <property type="entry name" value="Transketolase_N"/>
</dbReference>
<dbReference type="InterPro" id="IPR004660">
    <property type="entry name" value="PDH_E1"/>
</dbReference>
<dbReference type="Pfam" id="PF00456">
    <property type="entry name" value="Transketolase_N"/>
    <property type="match status" value="1"/>
</dbReference>
<evidence type="ECO:0000313" key="9">
    <source>
        <dbReference type="EMBL" id="MFC0209808.1"/>
    </source>
</evidence>
<evidence type="ECO:0000313" key="10">
    <source>
        <dbReference type="Proteomes" id="UP001589755"/>
    </source>
</evidence>
<keyword evidence="7" id="KW-0560">Oxidoreductase</keyword>
<dbReference type="EMBL" id="JBHLXD010000029">
    <property type="protein sequence ID" value="MFC0209808.1"/>
    <property type="molecule type" value="Genomic_DNA"/>
</dbReference>
<evidence type="ECO:0000256" key="4">
    <source>
        <dbReference type="ARBA" id="ARBA00007131"/>
    </source>
</evidence>
<gene>
    <name evidence="9" type="ORF">ACFFJ2_15500</name>
</gene>
<evidence type="ECO:0000256" key="5">
    <source>
        <dbReference type="ARBA" id="ARBA00017172"/>
    </source>
</evidence>
<evidence type="ECO:0000256" key="7">
    <source>
        <dbReference type="PIRNR" id="PIRNR000156"/>
    </source>
</evidence>
<dbReference type="InterPro" id="IPR029061">
    <property type="entry name" value="THDP-binding"/>
</dbReference>
<dbReference type="SUPFAM" id="SSF52518">
    <property type="entry name" value="Thiamin diphosphate-binding fold (THDP-binding)"/>
    <property type="match status" value="2"/>
</dbReference>
<dbReference type="PIRSF" id="PIRSF000156">
    <property type="entry name" value="Pyruvate_dh_E1"/>
    <property type="match status" value="1"/>
</dbReference>
<accession>A0ABV6DAV4</accession>
<evidence type="ECO:0000256" key="3">
    <source>
        <dbReference type="ARBA" id="ARBA00003157"/>
    </source>
</evidence>
<dbReference type="SUPFAM" id="SSF52922">
    <property type="entry name" value="TK C-terminal domain-like"/>
    <property type="match status" value="1"/>
</dbReference>
<dbReference type="RefSeq" id="WP_261522427.1">
    <property type="nucleotide sequence ID" value="NZ_JAODNW010000027.1"/>
</dbReference>
<evidence type="ECO:0000256" key="6">
    <source>
        <dbReference type="ARBA" id="ARBA00051231"/>
    </source>
</evidence>
<evidence type="ECO:0000256" key="2">
    <source>
        <dbReference type="ARBA" id="ARBA00001964"/>
    </source>
</evidence>
<evidence type="ECO:0000259" key="8">
    <source>
        <dbReference type="SMART" id="SM00861"/>
    </source>
</evidence>
<proteinExistence type="inferred from homology"/>
<dbReference type="PANTHER" id="PTHR43825:SF4">
    <property type="entry name" value="PYRUVATE DEHYDROGENASE E1 COMPONENT"/>
    <property type="match status" value="1"/>
</dbReference>
<dbReference type="Proteomes" id="UP001589755">
    <property type="component" value="Unassembled WGS sequence"/>
</dbReference>
<dbReference type="EC" id="1.2.4.1" evidence="7"/>
<keyword evidence="7" id="KW-0786">Thiamine pyrophosphate</keyword>
<dbReference type="Gene3D" id="3.40.50.920">
    <property type="match status" value="1"/>
</dbReference>
<dbReference type="SMART" id="SM00861">
    <property type="entry name" value="Transket_pyr"/>
    <property type="match status" value="1"/>
</dbReference>
<dbReference type="PANTHER" id="PTHR43825">
    <property type="entry name" value="PYRUVATE DEHYDROGENASE E1 COMPONENT"/>
    <property type="match status" value="1"/>
</dbReference>